<dbReference type="InterPro" id="IPR009057">
    <property type="entry name" value="Homeodomain-like_sf"/>
</dbReference>
<keyword evidence="7" id="KW-1185">Reference proteome</keyword>
<dbReference type="Gene3D" id="1.10.10.60">
    <property type="entry name" value="Homeodomain-like"/>
    <property type="match status" value="1"/>
</dbReference>
<gene>
    <name evidence="6" type="ORF">D9V32_07450</name>
</gene>
<dbReference type="PROSITE" id="PS01124">
    <property type="entry name" value="HTH_ARAC_FAMILY_2"/>
    <property type="match status" value="1"/>
</dbReference>
<dbReference type="Pfam" id="PF12833">
    <property type="entry name" value="HTH_18"/>
    <property type="match status" value="1"/>
</dbReference>
<dbReference type="SUPFAM" id="SSF46689">
    <property type="entry name" value="Homeodomain-like"/>
    <property type="match status" value="2"/>
</dbReference>
<dbReference type="AlphaFoldDB" id="A0A3L7A748"/>
<reference evidence="6 7" key="1">
    <citation type="submission" date="2018-10" db="EMBL/GenBank/DDBJ databases">
        <authorList>
            <person name="Li J."/>
        </authorList>
    </citation>
    <scope>NUCLEOTIDE SEQUENCE [LARGE SCALE GENOMIC DNA]</scope>
    <source>
        <strain evidence="6 7">IF 016277</strain>
    </source>
</reference>
<dbReference type="PANTHER" id="PTHR46796">
    <property type="entry name" value="HTH-TYPE TRANSCRIPTIONAL ACTIVATOR RHAS-RELATED"/>
    <property type="match status" value="1"/>
</dbReference>
<dbReference type="InterPro" id="IPR018060">
    <property type="entry name" value="HTH_AraC"/>
</dbReference>
<feature type="region of interest" description="Disordered" evidence="4">
    <location>
        <begin position="153"/>
        <end position="175"/>
    </location>
</feature>
<evidence type="ECO:0000256" key="3">
    <source>
        <dbReference type="ARBA" id="ARBA00023163"/>
    </source>
</evidence>
<dbReference type="InterPro" id="IPR050204">
    <property type="entry name" value="AraC_XylS_family_regulators"/>
</dbReference>
<evidence type="ECO:0000313" key="6">
    <source>
        <dbReference type="EMBL" id="RLP76163.1"/>
    </source>
</evidence>
<dbReference type="PANTHER" id="PTHR46796:SF7">
    <property type="entry name" value="ARAC FAMILY TRANSCRIPTIONAL REGULATOR"/>
    <property type="match status" value="1"/>
</dbReference>
<dbReference type="GO" id="GO:0003700">
    <property type="term" value="F:DNA-binding transcription factor activity"/>
    <property type="evidence" value="ECO:0007669"/>
    <property type="project" value="InterPro"/>
</dbReference>
<dbReference type="EMBL" id="RCUX01000005">
    <property type="protein sequence ID" value="RLP76163.1"/>
    <property type="molecule type" value="Genomic_DNA"/>
</dbReference>
<feature type="domain" description="HTH araC/xylS-type" evidence="5">
    <location>
        <begin position="62"/>
        <end position="160"/>
    </location>
</feature>
<proteinExistence type="predicted"/>
<evidence type="ECO:0000256" key="2">
    <source>
        <dbReference type="ARBA" id="ARBA00023125"/>
    </source>
</evidence>
<organism evidence="6 7">
    <name type="scientific">Mycetocola tolaasinivorans</name>
    <dbReference type="NCBI Taxonomy" id="76635"/>
    <lineage>
        <taxon>Bacteria</taxon>
        <taxon>Bacillati</taxon>
        <taxon>Actinomycetota</taxon>
        <taxon>Actinomycetes</taxon>
        <taxon>Micrococcales</taxon>
        <taxon>Microbacteriaceae</taxon>
        <taxon>Mycetocola</taxon>
    </lineage>
</organism>
<keyword evidence="2" id="KW-0238">DNA-binding</keyword>
<keyword evidence="1" id="KW-0805">Transcription regulation</keyword>
<name>A0A3L7A748_9MICO</name>
<comment type="caution">
    <text evidence="6">The sequence shown here is derived from an EMBL/GenBank/DDBJ whole genome shotgun (WGS) entry which is preliminary data.</text>
</comment>
<dbReference type="GO" id="GO:0043565">
    <property type="term" value="F:sequence-specific DNA binding"/>
    <property type="evidence" value="ECO:0007669"/>
    <property type="project" value="InterPro"/>
</dbReference>
<protein>
    <submittedName>
        <fullName evidence="6">AraC family transcriptional regulator</fullName>
    </submittedName>
</protein>
<dbReference type="InterPro" id="IPR018062">
    <property type="entry name" value="HTH_AraC-typ_CS"/>
</dbReference>
<dbReference type="OrthoDB" id="9801123at2"/>
<accession>A0A3L7A748</accession>
<evidence type="ECO:0000259" key="5">
    <source>
        <dbReference type="PROSITE" id="PS01124"/>
    </source>
</evidence>
<evidence type="ECO:0000313" key="7">
    <source>
        <dbReference type="Proteomes" id="UP000272503"/>
    </source>
</evidence>
<dbReference type="InterPro" id="IPR020449">
    <property type="entry name" value="Tscrpt_reg_AraC-type_HTH"/>
</dbReference>
<dbReference type="PROSITE" id="PS00041">
    <property type="entry name" value="HTH_ARAC_FAMILY_1"/>
    <property type="match status" value="1"/>
</dbReference>
<evidence type="ECO:0000256" key="1">
    <source>
        <dbReference type="ARBA" id="ARBA00023015"/>
    </source>
</evidence>
<dbReference type="Proteomes" id="UP000272503">
    <property type="component" value="Unassembled WGS sequence"/>
</dbReference>
<sequence length="175" mass="18856">MVALVEGLLKGGSRASGHRRAGDMVVCGLIAATVLSSAIRLWAELGCAPDRWLHRVSDPFISRALDAMHESPGRAWSVSELAQVATMSRSSFAERFATLVGQTPASYLTDVRMESGKQVLLREHVTIADAALQLGYESEAGFRRAFQRHTGVSPAAWRTRQRAQSVPAAEALPAA</sequence>
<evidence type="ECO:0000256" key="4">
    <source>
        <dbReference type="SAM" id="MobiDB-lite"/>
    </source>
</evidence>
<keyword evidence="3" id="KW-0804">Transcription</keyword>
<dbReference type="PRINTS" id="PR00032">
    <property type="entry name" value="HTHARAC"/>
</dbReference>
<dbReference type="SMART" id="SM00342">
    <property type="entry name" value="HTH_ARAC"/>
    <property type="match status" value="1"/>
</dbReference>